<evidence type="ECO:0000256" key="3">
    <source>
        <dbReference type="ARBA" id="ARBA00022452"/>
    </source>
</evidence>
<dbReference type="InterPro" id="IPR006665">
    <property type="entry name" value="OmpA-like"/>
</dbReference>
<keyword evidence="6" id="KW-0406">Ion transport</keyword>
<feature type="compositionally biased region" description="Basic and acidic residues" evidence="11">
    <location>
        <begin position="341"/>
        <end position="362"/>
    </location>
</feature>
<dbReference type="PRINTS" id="PR01021">
    <property type="entry name" value="OMPADOMAIN"/>
</dbReference>
<evidence type="ECO:0000313" key="15">
    <source>
        <dbReference type="Proteomes" id="UP001562065"/>
    </source>
</evidence>
<evidence type="ECO:0000256" key="5">
    <source>
        <dbReference type="ARBA" id="ARBA00022729"/>
    </source>
</evidence>
<evidence type="ECO:0000256" key="12">
    <source>
        <dbReference type="SAM" id="SignalP"/>
    </source>
</evidence>
<feature type="region of interest" description="Disordered" evidence="11">
    <location>
        <begin position="322"/>
        <end position="362"/>
    </location>
</feature>
<evidence type="ECO:0000256" key="9">
    <source>
        <dbReference type="ARBA" id="ARBA00023237"/>
    </source>
</evidence>
<dbReference type="InterPro" id="IPR027385">
    <property type="entry name" value="Beta-barrel_OMP"/>
</dbReference>
<dbReference type="RefSeq" id="WP_369455787.1">
    <property type="nucleotide sequence ID" value="NZ_JBGCUO010000001.1"/>
</dbReference>
<dbReference type="InterPro" id="IPR011250">
    <property type="entry name" value="OMP/PagP_B-barrel"/>
</dbReference>
<evidence type="ECO:0000256" key="4">
    <source>
        <dbReference type="ARBA" id="ARBA00022692"/>
    </source>
</evidence>
<evidence type="ECO:0000256" key="6">
    <source>
        <dbReference type="ARBA" id="ARBA00023065"/>
    </source>
</evidence>
<dbReference type="Proteomes" id="UP001562065">
    <property type="component" value="Unassembled WGS sequence"/>
</dbReference>
<proteinExistence type="predicted"/>
<dbReference type="InterPro" id="IPR006664">
    <property type="entry name" value="OMP_bac"/>
</dbReference>
<dbReference type="Pfam" id="PF00691">
    <property type="entry name" value="OmpA"/>
    <property type="match status" value="1"/>
</dbReference>
<evidence type="ECO:0000256" key="11">
    <source>
        <dbReference type="SAM" id="MobiDB-lite"/>
    </source>
</evidence>
<dbReference type="Pfam" id="PF13505">
    <property type="entry name" value="OMP_b-brl"/>
    <property type="match status" value="1"/>
</dbReference>
<keyword evidence="9" id="KW-0998">Cell outer membrane</keyword>
<reference evidence="14 15" key="1">
    <citation type="submission" date="2024-07" db="EMBL/GenBank/DDBJ databases">
        <authorList>
            <person name="Ren Q."/>
        </authorList>
    </citation>
    <scope>NUCLEOTIDE SEQUENCE [LARGE SCALE GENOMIC DNA]</scope>
    <source>
        <strain evidence="14 15">REN37</strain>
    </source>
</reference>
<keyword evidence="4" id="KW-0812">Transmembrane</keyword>
<evidence type="ECO:0000256" key="2">
    <source>
        <dbReference type="ARBA" id="ARBA00022448"/>
    </source>
</evidence>
<dbReference type="PRINTS" id="PR01023">
    <property type="entry name" value="NAFLGMOTY"/>
</dbReference>
<evidence type="ECO:0000256" key="10">
    <source>
        <dbReference type="PROSITE-ProRule" id="PRU00473"/>
    </source>
</evidence>
<dbReference type="InterPro" id="IPR050330">
    <property type="entry name" value="Bact_OuterMem_StrucFunc"/>
</dbReference>
<organism evidence="14 15">
    <name type="scientific">Isoalcanivorax beigongshangi</name>
    <dbReference type="NCBI Taxonomy" id="3238810"/>
    <lineage>
        <taxon>Bacteria</taxon>
        <taxon>Pseudomonadati</taxon>
        <taxon>Pseudomonadota</taxon>
        <taxon>Gammaproteobacteria</taxon>
        <taxon>Oceanospirillales</taxon>
        <taxon>Alcanivoracaceae</taxon>
        <taxon>Isoalcanivorax</taxon>
    </lineage>
</organism>
<dbReference type="Gene3D" id="3.30.1330.60">
    <property type="entry name" value="OmpA-like domain"/>
    <property type="match status" value="1"/>
</dbReference>
<keyword evidence="5 12" id="KW-0732">Signal</keyword>
<evidence type="ECO:0000256" key="1">
    <source>
        <dbReference type="ARBA" id="ARBA00004571"/>
    </source>
</evidence>
<dbReference type="EMBL" id="JBGCUO010000001">
    <property type="protein sequence ID" value="MEY1662553.1"/>
    <property type="molecule type" value="Genomic_DNA"/>
</dbReference>
<comment type="subcellular location">
    <subcellularLocation>
        <location evidence="1">Cell outer membrane</location>
        <topology evidence="1">Multi-pass membrane protein</topology>
    </subcellularLocation>
</comment>
<dbReference type="SUPFAM" id="SSF56925">
    <property type="entry name" value="OMPA-like"/>
    <property type="match status" value="1"/>
</dbReference>
<protein>
    <submittedName>
        <fullName evidence="14">OmpA family protein</fullName>
    </submittedName>
</protein>
<evidence type="ECO:0000313" key="14">
    <source>
        <dbReference type="EMBL" id="MEY1662553.1"/>
    </source>
</evidence>
<keyword evidence="2" id="KW-0813">Transport</keyword>
<accession>A0ABV4AJ24</accession>
<name>A0ABV4AJ24_9GAMM</name>
<keyword evidence="15" id="KW-1185">Reference proteome</keyword>
<feature type="signal peptide" evidence="12">
    <location>
        <begin position="1"/>
        <end position="26"/>
    </location>
</feature>
<dbReference type="SUPFAM" id="SSF103088">
    <property type="entry name" value="OmpA-like"/>
    <property type="match status" value="1"/>
</dbReference>
<feature type="domain" description="OmpA-like" evidence="13">
    <location>
        <begin position="238"/>
        <end position="356"/>
    </location>
</feature>
<evidence type="ECO:0000256" key="8">
    <source>
        <dbReference type="ARBA" id="ARBA00023136"/>
    </source>
</evidence>
<dbReference type="PANTHER" id="PTHR30329">
    <property type="entry name" value="STATOR ELEMENT OF FLAGELLAR MOTOR COMPLEX"/>
    <property type="match status" value="1"/>
</dbReference>
<comment type="caution">
    <text evidence="14">The sequence shown here is derived from an EMBL/GenBank/DDBJ whole genome shotgun (WGS) entry which is preliminary data.</text>
</comment>
<feature type="chain" id="PRO_5045258262" evidence="12">
    <location>
        <begin position="27"/>
        <end position="362"/>
    </location>
</feature>
<dbReference type="Gene3D" id="2.40.160.20">
    <property type="match status" value="1"/>
</dbReference>
<evidence type="ECO:0000259" key="13">
    <source>
        <dbReference type="PROSITE" id="PS51123"/>
    </source>
</evidence>
<sequence length="362" mass="40447">MNKTPYFHARRLLAVAALGLAMGAQAESEWPESFGYVGIQGSYYDIEKGRDHIGDIHNYWEPAAQVGYRFNPRFSMQLQYGQATTEARQVDLDVDTKLATLTGRVHAPEWSFTGFQPYAGLGYGYHEMKPDHMKKKEEHMVVGELGLQRLLGSHFMLDAGVRGLVETDDGFIDAQPYLGIDWLFGKQYRRQVVKEEPAPVVDTPVWVDSDGDGVPDHLDQCPNTPAGALVDEVGCPQILKESVNITLYVEFDHDSTTVKTDFYPEIERVAKVLTEYPGSEVLLEGHTDSTGSARYNQTLSHSRADAVMRVLVSHFGIGPERVRTSGMGKSQPIADNSTAEGRSRNRRVEAAIQASREEIRRR</sequence>
<dbReference type="PANTHER" id="PTHR30329:SF21">
    <property type="entry name" value="LIPOPROTEIN YIAD-RELATED"/>
    <property type="match status" value="1"/>
</dbReference>
<evidence type="ECO:0000256" key="7">
    <source>
        <dbReference type="ARBA" id="ARBA00023114"/>
    </source>
</evidence>
<dbReference type="PROSITE" id="PS51123">
    <property type="entry name" value="OMPA_2"/>
    <property type="match status" value="1"/>
</dbReference>
<keyword evidence="8 10" id="KW-0472">Membrane</keyword>
<gene>
    <name evidence="14" type="ORF">AB5I84_10380</name>
</gene>
<keyword evidence="7" id="KW-0626">Porin</keyword>
<dbReference type="CDD" id="cd07185">
    <property type="entry name" value="OmpA_C-like"/>
    <property type="match status" value="1"/>
</dbReference>
<dbReference type="InterPro" id="IPR036737">
    <property type="entry name" value="OmpA-like_sf"/>
</dbReference>
<keyword evidence="3" id="KW-1134">Transmembrane beta strand</keyword>